<organism evidence="1 2">
    <name type="scientific">Weissella diestrammenae</name>
    <dbReference type="NCBI Taxonomy" id="1162633"/>
    <lineage>
        <taxon>Bacteria</taxon>
        <taxon>Bacillati</taxon>
        <taxon>Bacillota</taxon>
        <taxon>Bacilli</taxon>
        <taxon>Lactobacillales</taxon>
        <taxon>Lactobacillaceae</taxon>
        <taxon>Weissella</taxon>
    </lineage>
</organism>
<keyword evidence="2" id="KW-1185">Reference proteome</keyword>
<dbReference type="AlphaFoldDB" id="A0A7G9T4G1"/>
<proteinExistence type="predicted"/>
<dbReference type="KEGG" id="wdi:H9L19_06245"/>
<dbReference type="RefSeq" id="WP_187528821.1">
    <property type="nucleotide sequence ID" value="NZ_CP060724.1"/>
</dbReference>
<name>A0A7G9T4G1_9LACO</name>
<evidence type="ECO:0000313" key="1">
    <source>
        <dbReference type="EMBL" id="QNN74986.1"/>
    </source>
</evidence>
<gene>
    <name evidence="1" type="ORF">H9L19_06245</name>
</gene>
<evidence type="ECO:0000313" key="2">
    <source>
        <dbReference type="Proteomes" id="UP000515800"/>
    </source>
</evidence>
<accession>A0A7G9T4G1</accession>
<sequence length="84" mass="9640">MTGKTNDIEVFNKIITYSDTIKKIINEYSDEIVDSLLQNNKTYSSALTELKQNRPIQNDDIQMDIFNQVSEKILNVATNQEVKA</sequence>
<dbReference type="EMBL" id="CP060724">
    <property type="protein sequence ID" value="QNN74986.1"/>
    <property type="molecule type" value="Genomic_DNA"/>
</dbReference>
<reference evidence="1 2" key="1">
    <citation type="submission" date="2020-08" db="EMBL/GenBank/DDBJ databases">
        <title>Genome sequence of Weissella diestrammenae KACC 16890T.</title>
        <authorList>
            <person name="Hyun D.-W."/>
            <person name="Bae J.-W."/>
        </authorList>
    </citation>
    <scope>NUCLEOTIDE SEQUENCE [LARGE SCALE GENOMIC DNA]</scope>
    <source>
        <strain evidence="1 2">KACC 16890</strain>
    </source>
</reference>
<dbReference type="Proteomes" id="UP000515800">
    <property type="component" value="Chromosome"/>
</dbReference>
<protein>
    <submittedName>
        <fullName evidence="1">Uncharacterized protein</fullName>
    </submittedName>
</protein>